<proteinExistence type="predicted"/>
<accession>A0A6J8BZJ3</accession>
<name>A0A6J8BZJ3_MYTCO</name>
<evidence type="ECO:0000259" key="3">
    <source>
        <dbReference type="PROSITE" id="PS50103"/>
    </source>
</evidence>
<keyword evidence="5" id="KW-1185">Reference proteome</keyword>
<keyword evidence="1" id="KW-0862">Zinc</keyword>
<feature type="compositionally biased region" description="Basic residues" evidence="2">
    <location>
        <begin position="137"/>
        <end position="154"/>
    </location>
</feature>
<evidence type="ECO:0000313" key="5">
    <source>
        <dbReference type="Proteomes" id="UP000507470"/>
    </source>
</evidence>
<protein>
    <recommendedName>
        <fullName evidence="3">C3H1-type domain-containing protein</fullName>
    </recommendedName>
</protein>
<feature type="domain" description="C3H1-type" evidence="3">
    <location>
        <begin position="63"/>
        <end position="78"/>
    </location>
</feature>
<dbReference type="Proteomes" id="UP000507470">
    <property type="component" value="Unassembled WGS sequence"/>
</dbReference>
<dbReference type="InterPro" id="IPR000571">
    <property type="entry name" value="Znf_CCCH"/>
</dbReference>
<evidence type="ECO:0000313" key="4">
    <source>
        <dbReference type="EMBL" id="CAC5388330.1"/>
    </source>
</evidence>
<gene>
    <name evidence="4" type="ORF">MCOR_23603</name>
</gene>
<dbReference type="EMBL" id="CACVKT020004154">
    <property type="protein sequence ID" value="CAC5388330.1"/>
    <property type="molecule type" value="Genomic_DNA"/>
</dbReference>
<evidence type="ECO:0000256" key="1">
    <source>
        <dbReference type="PROSITE-ProRule" id="PRU00723"/>
    </source>
</evidence>
<keyword evidence="1" id="KW-0479">Metal-binding</keyword>
<feature type="region of interest" description="Disordered" evidence="2">
    <location>
        <begin position="88"/>
        <end position="154"/>
    </location>
</feature>
<evidence type="ECO:0000256" key="2">
    <source>
        <dbReference type="SAM" id="MobiDB-lite"/>
    </source>
</evidence>
<dbReference type="AlphaFoldDB" id="A0A6J8BZJ3"/>
<dbReference type="PROSITE" id="PS50103">
    <property type="entry name" value="ZF_C3H1"/>
    <property type="match status" value="1"/>
</dbReference>
<reference evidence="4 5" key="1">
    <citation type="submission" date="2020-06" db="EMBL/GenBank/DDBJ databases">
        <authorList>
            <person name="Li R."/>
            <person name="Bekaert M."/>
        </authorList>
    </citation>
    <scope>NUCLEOTIDE SEQUENCE [LARGE SCALE GENOMIC DNA]</scope>
    <source>
        <strain evidence="5">wild</strain>
    </source>
</reference>
<sequence>MPPVIIIIVEFSLQVTKVKNPWLWFQFYKKPGTGWTLQDATYTVDKMDITHILDVPNINMGPGTCHYGDKCFFRHDDTGHKNSTHVTKIQQTDLSGPLPGDVVDGGDKDNKSVVSGPLDSSEEDKENTASGTVNKGVRAKKGKHHRKSPKKSKKKVDKFLVIIILNGSIDEADQSTENKTLTCGECGIVLEDVPLEDHEQLDELEKHYKEKVLKMEKHHIKFLDKDQRFKFPTSCGVCAKNFSRSYGLLKHITDKVKSKKNDWKPHEEFLESVLSGLWERDLGLTDEKECMDWLLIHLVESYEGEDTDSDASDEEDGMNALFGLMALNDDSPDSDNYGYPWGMNDYDINELACQGIMPWDPEAGAALAVLNGEDDYDYFG</sequence>
<keyword evidence="1" id="KW-0863">Zinc-finger</keyword>
<organism evidence="4 5">
    <name type="scientific">Mytilus coruscus</name>
    <name type="common">Sea mussel</name>
    <dbReference type="NCBI Taxonomy" id="42192"/>
    <lineage>
        <taxon>Eukaryota</taxon>
        <taxon>Metazoa</taxon>
        <taxon>Spiralia</taxon>
        <taxon>Lophotrochozoa</taxon>
        <taxon>Mollusca</taxon>
        <taxon>Bivalvia</taxon>
        <taxon>Autobranchia</taxon>
        <taxon>Pteriomorphia</taxon>
        <taxon>Mytilida</taxon>
        <taxon>Mytiloidea</taxon>
        <taxon>Mytilidae</taxon>
        <taxon>Mytilinae</taxon>
        <taxon>Mytilus</taxon>
    </lineage>
</organism>
<feature type="zinc finger region" description="C3H1-type" evidence="1">
    <location>
        <begin position="63"/>
        <end position="78"/>
    </location>
</feature>
<dbReference type="OrthoDB" id="410307at2759"/>
<dbReference type="Gene3D" id="3.30.160.60">
    <property type="entry name" value="Classic Zinc Finger"/>
    <property type="match status" value="1"/>
</dbReference>
<dbReference type="GO" id="GO:0008270">
    <property type="term" value="F:zinc ion binding"/>
    <property type="evidence" value="ECO:0007669"/>
    <property type="project" value="UniProtKB-KW"/>
</dbReference>